<sequence length="59" mass="7032">METSGRANAKEDTRCSLSEGVKVWWRWKGQLQFCLWDMAYSSPYLPKNFSNRSMFLKKH</sequence>
<accession>A0A2D3I773</accession>
<reference evidence="1" key="1">
    <citation type="journal article" date="2018" name="Aquaculture">
        <title>Complete genome sequence of a white spot syndrome virus associated with a disease incursion in Australia.</title>
        <authorList>
            <person name="Oakey J."/>
            <person name="Smith C.S."/>
        </authorList>
    </citation>
    <scope>NUCLEOTIDE SEQUENCE [LARGE SCALE GENOMIC DNA]</scope>
    <source>
        <strain evidence="1">WSSV-AU</strain>
    </source>
</reference>
<dbReference type="EMBL" id="MF768985">
    <property type="protein sequence ID" value="ATU84240.1"/>
    <property type="molecule type" value="Genomic_DNA"/>
</dbReference>
<evidence type="ECO:0000313" key="1">
    <source>
        <dbReference type="EMBL" id="ATU84240.1"/>
    </source>
</evidence>
<name>A0A2D3I773_9VIRU</name>
<protein>
    <submittedName>
        <fullName evidence="1">ORF932</fullName>
    </submittedName>
</protein>
<organism evidence="1">
    <name type="scientific">White spot syndrome virus</name>
    <dbReference type="NCBI Taxonomy" id="342409"/>
    <lineage>
        <taxon>Viruses</taxon>
        <taxon>Viruses incertae sedis</taxon>
        <taxon>Naldaviricetes</taxon>
        <taxon>Nimaviridae</taxon>
        <taxon>Whispovirus</taxon>
    </lineage>
</organism>
<dbReference type="Proteomes" id="UP000267516">
    <property type="component" value="Segment"/>
</dbReference>
<proteinExistence type="predicted"/>